<evidence type="ECO:0000256" key="1">
    <source>
        <dbReference type="ARBA" id="ARBA00006484"/>
    </source>
</evidence>
<evidence type="ECO:0000256" key="2">
    <source>
        <dbReference type="SAM" id="MobiDB-lite"/>
    </source>
</evidence>
<dbReference type="PRINTS" id="PR00081">
    <property type="entry name" value="GDHRDH"/>
</dbReference>
<feature type="region of interest" description="Disordered" evidence="2">
    <location>
        <begin position="1"/>
        <end position="43"/>
    </location>
</feature>
<accession>L9W7R7</accession>
<dbReference type="AlphaFoldDB" id="L9W7R7"/>
<comment type="caution">
    <text evidence="3">The sequence shown here is derived from an EMBL/GenBank/DDBJ whole genome shotgun (WGS) entry which is preliminary data.</text>
</comment>
<dbReference type="STRING" id="1114856.GCA_000383975_03476"/>
<dbReference type="InterPro" id="IPR020904">
    <property type="entry name" value="Sc_DH/Rdtase_CS"/>
</dbReference>
<proteinExistence type="inferred from homology"/>
<dbReference type="PATRIC" id="fig|1114856.3.peg.771"/>
<dbReference type="PANTHER" id="PTHR42879:SF2">
    <property type="entry name" value="3-OXOACYL-[ACYL-CARRIER-PROTEIN] REDUCTASE FABG"/>
    <property type="match status" value="1"/>
</dbReference>
<dbReference type="NCBIfam" id="NF005559">
    <property type="entry name" value="PRK07231.1"/>
    <property type="match status" value="1"/>
</dbReference>
<dbReference type="EMBL" id="AOHW01000007">
    <property type="protein sequence ID" value="ELY45499.1"/>
    <property type="molecule type" value="Genomic_DNA"/>
</dbReference>
<feature type="compositionally biased region" description="Basic and acidic residues" evidence="2">
    <location>
        <begin position="1"/>
        <end position="14"/>
    </location>
</feature>
<dbReference type="PRINTS" id="PR00080">
    <property type="entry name" value="SDRFAMILY"/>
</dbReference>
<dbReference type="Pfam" id="PF13561">
    <property type="entry name" value="adh_short_C2"/>
    <property type="match status" value="1"/>
</dbReference>
<dbReference type="PROSITE" id="PS00061">
    <property type="entry name" value="ADH_SHORT"/>
    <property type="match status" value="1"/>
</dbReference>
<organism evidence="3 4">
    <name type="scientific">Natronorubrum tibetense GA33</name>
    <dbReference type="NCBI Taxonomy" id="1114856"/>
    <lineage>
        <taxon>Archaea</taxon>
        <taxon>Methanobacteriati</taxon>
        <taxon>Methanobacteriota</taxon>
        <taxon>Stenosarchaea group</taxon>
        <taxon>Halobacteria</taxon>
        <taxon>Halobacteriales</taxon>
        <taxon>Natrialbaceae</taxon>
        <taxon>Natronorubrum</taxon>
    </lineage>
</organism>
<gene>
    <name evidence="3" type="ORF">C496_03723</name>
</gene>
<dbReference type="PANTHER" id="PTHR42879">
    <property type="entry name" value="3-OXOACYL-(ACYL-CARRIER-PROTEIN) REDUCTASE"/>
    <property type="match status" value="1"/>
</dbReference>
<evidence type="ECO:0000313" key="4">
    <source>
        <dbReference type="Proteomes" id="UP000011599"/>
    </source>
</evidence>
<dbReference type="InterPro" id="IPR002347">
    <property type="entry name" value="SDR_fam"/>
</dbReference>
<dbReference type="GO" id="GO:0032787">
    <property type="term" value="P:monocarboxylic acid metabolic process"/>
    <property type="evidence" value="ECO:0007669"/>
    <property type="project" value="UniProtKB-ARBA"/>
</dbReference>
<dbReference type="InterPro" id="IPR050259">
    <property type="entry name" value="SDR"/>
</dbReference>
<dbReference type="SUPFAM" id="SSF51735">
    <property type="entry name" value="NAD(P)-binding Rossmann-fold domains"/>
    <property type="match status" value="1"/>
</dbReference>
<reference evidence="3 4" key="1">
    <citation type="journal article" date="2014" name="PLoS Genet.">
        <title>Phylogenetically driven sequencing of extremely halophilic archaea reveals strategies for static and dynamic osmo-response.</title>
        <authorList>
            <person name="Becker E.A."/>
            <person name="Seitzer P.M."/>
            <person name="Tritt A."/>
            <person name="Larsen D."/>
            <person name="Krusor M."/>
            <person name="Yao A.I."/>
            <person name="Wu D."/>
            <person name="Madern D."/>
            <person name="Eisen J.A."/>
            <person name="Darling A.E."/>
            <person name="Facciotti M.T."/>
        </authorList>
    </citation>
    <scope>NUCLEOTIDE SEQUENCE [LARGE SCALE GENOMIC DNA]</scope>
    <source>
        <strain evidence="3 4">GA33</strain>
    </source>
</reference>
<dbReference type="Proteomes" id="UP000011599">
    <property type="component" value="Unassembled WGS sequence"/>
</dbReference>
<dbReference type="CDD" id="cd05233">
    <property type="entry name" value="SDR_c"/>
    <property type="match status" value="1"/>
</dbReference>
<dbReference type="eggNOG" id="arCOG01259">
    <property type="taxonomic scope" value="Archaea"/>
</dbReference>
<name>L9W7R7_9EURY</name>
<dbReference type="FunFam" id="3.40.50.720:FF:000084">
    <property type="entry name" value="Short-chain dehydrogenase reductase"/>
    <property type="match status" value="1"/>
</dbReference>
<dbReference type="InterPro" id="IPR036291">
    <property type="entry name" value="NAD(P)-bd_dom_sf"/>
</dbReference>
<keyword evidence="4" id="KW-1185">Reference proteome</keyword>
<protein>
    <submittedName>
        <fullName evidence="3">Short-chain dehydrogenase/reductase SDR</fullName>
    </submittedName>
</protein>
<dbReference type="Gene3D" id="3.40.50.720">
    <property type="entry name" value="NAD(P)-binding Rossmann-like Domain"/>
    <property type="match status" value="1"/>
</dbReference>
<evidence type="ECO:0000313" key="3">
    <source>
        <dbReference type="EMBL" id="ELY45499.1"/>
    </source>
</evidence>
<sequence>MADDHRSSPDRSNDLSDGSSNRRVHDVSNCHSTVGSESIDRWGTPMTTSQFSLEGRTAIVTGSSSGLGKAMVERFADDGANVVVTSRELENVDPVANGINESEADGRAIAVECDVRDRESVDDLVERTVEEFGSLDVFINNAGASFQAPVAEISENGWKTIVDINLHGTFHGCQAAGAYMRENGGGKIINIASVAGQRGSRRMSPYGAAKAAVINFTSSLAADWAEDDVWVNCIAPGLVATEGVKSQMGVEDDAAEIDRTTADRTIGTPEEVADLAQFLASPASSYIVGETMTIKGTPRLSE</sequence>
<comment type="similarity">
    <text evidence="1">Belongs to the short-chain dehydrogenases/reductases (SDR) family.</text>
</comment>